<sequence>MAPPPSPPSSVAAPSSLTSTTSISSVAKDVPSLQKDFTEFWVAATRVVRLKRGQIDIDIAKKVSQLMKAILSAAHRGQQNALPQGRKDKRQVSLRVYGLLIKGACVLFSRKADLVLRRCDAVMAKPSSVVLSNPGCVEASLWVGAAAARLLLRFRETLRSTKGIADDEDDDEERGAAAAAAAKKRKKGKQRKRKVVQDDQDADPSPGEGGSDGAERRVRRRAGSDHPPSVGDSVTTRLAETPPSEGNGAAEDDDDGRRRNEEGLIESGEVVGNSQLPIMTSAELRELSISSEGGGGAGDGPPPPPSLPDELIDPPPTPSAHDNTPGVPGSPPAPSPGPQQPTASSVSTAVRRPRAKRRAAGSSGRKRRRLDRQVYIGEADYDQWAQNDEPITRTREMQWRPADYVRNAPSLTRLDFLGPDLTRGIEEGGRLLLGVLGGGEPPITPNEDMEVDELRDQPDAVQLEETFLDPPTPLDTSLMDGRKERVSLLSDVFARTPQSSPSEPNTPRSQQYSLSGQHQQPDSAKFPPTHLSTETLRPSADPNTQVNSQGRLRGFNSHTYAFKNLIRDTVTRQEADGNSEDPKVALFSTLAPAGPDGAPRDLAVKSLYHTLLLAAHGEIDARQATPFGPISLTIREPEIITPSAVA</sequence>
<dbReference type="InterPro" id="IPR006910">
    <property type="entry name" value="Rad21_Rec8_N"/>
</dbReference>
<feature type="compositionally biased region" description="Pro residues" evidence="1">
    <location>
        <begin position="300"/>
        <end position="318"/>
    </location>
</feature>
<reference evidence="3 4" key="1">
    <citation type="submission" date="2020-04" db="EMBL/GenBank/DDBJ databases">
        <title>Perkinsus olseni comparative genomics.</title>
        <authorList>
            <person name="Bogema D.R."/>
        </authorList>
    </citation>
    <scope>NUCLEOTIDE SEQUENCE [LARGE SCALE GENOMIC DNA]</scope>
    <source>
        <strain evidence="3">ATCC PRA-31</strain>
    </source>
</reference>
<feature type="region of interest" description="Disordered" evidence="1">
    <location>
        <begin position="495"/>
        <end position="551"/>
    </location>
</feature>
<feature type="compositionally biased region" description="Basic residues" evidence="1">
    <location>
        <begin position="351"/>
        <end position="370"/>
    </location>
</feature>
<feature type="compositionally biased region" description="Polar residues" evidence="1">
    <location>
        <begin position="496"/>
        <end position="522"/>
    </location>
</feature>
<feature type="compositionally biased region" description="Polar residues" evidence="1">
    <location>
        <begin position="530"/>
        <end position="550"/>
    </location>
</feature>
<dbReference type="EMBL" id="JABANN010000070">
    <property type="protein sequence ID" value="KAF4672668.1"/>
    <property type="molecule type" value="Genomic_DNA"/>
</dbReference>
<protein>
    <recommendedName>
        <fullName evidence="2">Rad21/Rec8-like protein N-terminal domain-containing protein</fullName>
    </recommendedName>
</protein>
<evidence type="ECO:0000259" key="2">
    <source>
        <dbReference type="Pfam" id="PF04825"/>
    </source>
</evidence>
<feature type="region of interest" description="Disordered" evidence="1">
    <location>
        <begin position="165"/>
        <end position="375"/>
    </location>
</feature>
<dbReference type="Proteomes" id="UP000572268">
    <property type="component" value="Unassembled WGS sequence"/>
</dbReference>
<evidence type="ECO:0000256" key="1">
    <source>
        <dbReference type="SAM" id="MobiDB-lite"/>
    </source>
</evidence>
<dbReference type="AlphaFoldDB" id="A0A7J6MM43"/>
<feature type="compositionally biased region" description="Pro residues" evidence="1">
    <location>
        <begin position="328"/>
        <end position="339"/>
    </location>
</feature>
<evidence type="ECO:0000313" key="3">
    <source>
        <dbReference type="EMBL" id="KAF4672668.1"/>
    </source>
</evidence>
<feature type="domain" description="Rad21/Rec8-like protein N-terminal" evidence="2">
    <location>
        <begin position="34"/>
        <end position="125"/>
    </location>
</feature>
<comment type="caution">
    <text evidence="3">The sequence shown here is derived from an EMBL/GenBank/DDBJ whole genome shotgun (WGS) entry which is preliminary data.</text>
</comment>
<gene>
    <name evidence="3" type="ORF">FOL46_008636</name>
</gene>
<evidence type="ECO:0000313" key="4">
    <source>
        <dbReference type="Proteomes" id="UP000572268"/>
    </source>
</evidence>
<organism evidence="3 4">
    <name type="scientific">Perkinsus olseni</name>
    <name type="common">Perkinsus atlanticus</name>
    <dbReference type="NCBI Taxonomy" id="32597"/>
    <lineage>
        <taxon>Eukaryota</taxon>
        <taxon>Sar</taxon>
        <taxon>Alveolata</taxon>
        <taxon>Perkinsozoa</taxon>
        <taxon>Perkinsea</taxon>
        <taxon>Perkinsida</taxon>
        <taxon>Perkinsidae</taxon>
        <taxon>Perkinsus</taxon>
    </lineage>
</organism>
<name>A0A7J6MM43_PEROL</name>
<dbReference type="Pfam" id="PF04825">
    <property type="entry name" value="Rad21_Rec8_N"/>
    <property type="match status" value="1"/>
</dbReference>
<proteinExistence type="predicted"/>
<feature type="compositionally biased region" description="Basic residues" evidence="1">
    <location>
        <begin position="182"/>
        <end position="194"/>
    </location>
</feature>
<accession>A0A7J6MM43</accession>